<dbReference type="KEGG" id="lhg:JMUB5056_1060"/>
<feature type="domain" description="CD-NTase-associated protein 16 NUDIX" evidence="1">
    <location>
        <begin position="37"/>
        <end position="208"/>
    </location>
</feature>
<reference evidence="2 3" key="1">
    <citation type="submission" date="2019-07" db="EMBL/GenBank/DDBJ databases">
        <title>Complete Genome Sequence of Leptotrichia hongkongensis Strain JMUB5056.</title>
        <authorList>
            <person name="Watanabe S."/>
            <person name="Cui L."/>
        </authorList>
    </citation>
    <scope>NUCLEOTIDE SEQUENCE [LARGE SCALE GENOMIC DNA]</scope>
    <source>
        <strain evidence="2 3">JMUB5056</strain>
    </source>
</reference>
<evidence type="ECO:0000313" key="2">
    <source>
        <dbReference type="EMBL" id="BBM59476.1"/>
    </source>
</evidence>
<name>A0A510L6P4_9FUSO</name>
<dbReference type="AlphaFoldDB" id="A0A510L6P4"/>
<dbReference type="InterPro" id="IPR040829">
    <property type="entry name" value="Cap16_NUDIX"/>
</dbReference>
<organism evidence="2 3">
    <name type="scientific">Leptotrichia hongkongensis</name>
    <dbReference type="NCBI Taxonomy" id="554406"/>
    <lineage>
        <taxon>Bacteria</taxon>
        <taxon>Fusobacteriati</taxon>
        <taxon>Fusobacteriota</taxon>
        <taxon>Fusobacteriia</taxon>
        <taxon>Fusobacteriales</taxon>
        <taxon>Leptotrichiaceae</taxon>
        <taxon>Leptotrichia</taxon>
    </lineage>
</organism>
<evidence type="ECO:0000313" key="3">
    <source>
        <dbReference type="Proteomes" id="UP000321561"/>
    </source>
</evidence>
<gene>
    <name evidence="2" type="ORF">JMUB5056_1060</name>
</gene>
<accession>A0A510L6P4</accession>
<dbReference type="Proteomes" id="UP000321561">
    <property type="component" value="Chromosome"/>
</dbReference>
<dbReference type="Pfam" id="PF18167">
    <property type="entry name" value="Sa_NUDIX"/>
    <property type="match status" value="1"/>
</dbReference>
<evidence type="ECO:0000259" key="1">
    <source>
        <dbReference type="Pfam" id="PF18167"/>
    </source>
</evidence>
<proteinExistence type="predicted"/>
<dbReference type="EMBL" id="AP019846">
    <property type="protein sequence ID" value="BBM59476.1"/>
    <property type="molecule type" value="Genomic_DNA"/>
</dbReference>
<sequence length="213" mass="25967">MFSLGKVINIIYSIIDFSKKIEKILDKMKEILFKNEEIRVSAAYLFRIKIENKYLLVKGNKISQYQPIGGVYKYKNSFKSKMNEWEAREEETENFYEKNDIRIIIKRKYISEFKKWFNSKKNRECDYKREFEEEIIKKDILPENVKINFDFIRTIDLGIKYSKHFERKELKIFDIIQIELDKESENKILEYLKRSDYLCLAKGNEIKKRLLTY</sequence>
<protein>
    <recommendedName>
        <fullName evidence="1">CD-NTase-associated protein 16 NUDIX domain-containing protein</fullName>
    </recommendedName>
</protein>